<evidence type="ECO:0000313" key="2">
    <source>
        <dbReference type="EMBL" id="KAG7661022.1"/>
    </source>
</evidence>
<dbReference type="RefSeq" id="XP_049261255.1">
    <property type="nucleotide sequence ID" value="XM_049409456.1"/>
</dbReference>
<comment type="caution">
    <text evidence="2">The sequence shown here is derived from an EMBL/GenBank/DDBJ whole genome shotgun (WGS) entry which is preliminary data.</text>
</comment>
<sequence>DIVALIERNRIDEYKSMIMKLMKSAKHIRMTDLLTLSIEALEKRNPVTIQDLKTSIESLIETEYLKREDKDMISYIA</sequence>
<protein>
    <recommendedName>
        <fullName evidence="1">Cullin neddylation domain-containing protein</fullName>
    </recommendedName>
</protein>
<gene>
    <name evidence="2" type="ORF">J8A68_005394</name>
</gene>
<dbReference type="Pfam" id="PF10557">
    <property type="entry name" value="Cullin_Nedd8"/>
    <property type="match status" value="1"/>
</dbReference>
<reference evidence="2 3" key="1">
    <citation type="journal article" date="2021" name="DNA Res.">
        <title>Genome analysis of Candida subhashii reveals its hybrid nature and dual mitochondrial genome conformations.</title>
        <authorList>
            <person name="Mixao V."/>
            <person name="Hegedusova E."/>
            <person name="Saus E."/>
            <person name="Pryszcz L.P."/>
            <person name="Cillingova A."/>
            <person name="Nosek J."/>
            <person name="Gabaldon T."/>
        </authorList>
    </citation>
    <scope>NUCLEOTIDE SEQUENCE [LARGE SCALE GENOMIC DNA]</scope>
    <source>
        <strain evidence="2 3">CBS 10753</strain>
    </source>
</reference>
<evidence type="ECO:0000259" key="1">
    <source>
        <dbReference type="SMART" id="SM00884"/>
    </source>
</evidence>
<proteinExistence type="predicted"/>
<dbReference type="SMART" id="SM00884">
    <property type="entry name" value="Cullin_Nedd8"/>
    <property type="match status" value="1"/>
</dbReference>
<feature type="domain" description="Cullin neddylation" evidence="1">
    <location>
        <begin position="6"/>
        <end position="73"/>
    </location>
</feature>
<dbReference type="Proteomes" id="UP000694255">
    <property type="component" value="Unassembled WGS sequence"/>
</dbReference>
<keyword evidence="3" id="KW-1185">Reference proteome</keyword>
<feature type="non-terminal residue" evidence="2">
    <location>
        <position position="1"/>
    </location>
</feature>
<organism evidence="2 3">
    <name type="scientific">[Candida] subhashii</name>
    <dbReference type="NCBI Taxonomy" id="561895"/>
    <lineage>
        <taxon>Eukaryota</taxon>
        <taxon>Fungi</taxon>
        <taxon>Dikarya</taxon>
        <taxon>Ascomycota</taxon>
        <taxon>Saccharomycotina</taxon>
        <taxon>Pichiomycetes</taxon>
        <taxon>Debaryomycetaceae</taxon>
        <taxon>Spathaspora</taxon>
    </lineage>
</organism>
<dbReference type="GeneID" id="73472194"/>
<name>A0A8J5UHS2_9ASCO</name>
<accession>A0A8J5UHS2</accession>
<evidence type="ECO:0000313" key="3">
    <source>
        <dbReference type="Proteomes" id="UP000694255"/>
    </source>
</evidence>
<dbReference type="AlphaFoldDB" id="A0A8J5UHS2"/>
<dbReference type="OrthoDB" id="27073at2759"/>
<dbReference type="InterPro" id="IPR019559">
    <property type="entry name" value="Cullin_neddylation_domain"/>
</dbReference>
<dbReference type="EMBL" id="JAGSYN010000270">
    <property type="protein sequence ID" value="KAG7661022.1"/>
    <property type="molecule type" value="Genomic_DNA"/>
</dbReference>